<accession>A0A151X9D1</accession>
<feature type="domain" description="Receptor ligand binding region" evidence="8">
    <location>
        <begin position="54"/>
        <end position="210"/>
    </location>
</feature>
<evidence type="ECO:0000256" key="6">
    <source>
        <dbReference type="SAM" id="Phobius"/>
    </source>
</evidence>
<keyword evidence="7" id="KW-0732">Signal</keyword>
<feature type="region of interest" description="Disordered" evidence="5">
    <location>
        <begin position="385"/>
        <end position="404"/>
    </location>
</feature>
<feature type="region of interest" description="Disordered" evidence="5">
    <location>
        <begin position="521"/>
        <end position="541"/>
    </location>
</feature>
<dbReference type="OrthoDB" id="6586065at2759"/>
<reference evidence="9 10" key="1">
    <citation type="submission" date="2015-09" db="EMBL/GenBank/DDBJ databases">
        <title>Trachymyrmex zeteki WGS genome.</title>
        <authorList>
            <person name="Nygaard S."/>
            <person name="Hu H."/>
            <person name="Boomsma J."/>
            <person name="Zhang G."/>
        </authorList>
    </citation>
    <scope>NUCLEOTIDE SEQUENCE [LARGE SCALE GENOMIC DNA]</scope>
    <source>
        <strain evidence="9">Tzet28-1</strain>
        <tissue evidence="9">Whole body</tissue>
    </source>
</reference>
<keyword evidence="10" id="KW-1185">Reference proteome</keyword>
<dbReference type="PROSITE" id="PS51257">
    <property type="entry name" value="PROKAR_LIPOPROTEIN"/>
    <property type="match status" value="1"/>
</dbReference>
<dbReference type="InterPro" id="IPR001828">
    <property type="entry name" value="ANF_lig-bd_rcpt"/>
</dbReference>
<dbReference type="SUPFAM" id="SSF53822">
    <property type="entry name" value="Periplasmic binding protein-like I"/>
    <property type="match status" value="1"/>
</dbReference>
<keyword evidence="2 6" id="KW-0812">Transmembrane</keyword>
<keyword evidence="4 6" id="KW-0472">Membrane</keyword>
<dbReference type="Gene3D" id="3.40.50.2300">
    <property type="match status" value="2"/>
</dbReference>
<proteinExistence type="predicted"/>
<dbReference type="GO" id="GO:0016020">
    <property type="term" value="C:membrane"/>
    <property type="evidence" value="ECO:0007669"/>
    <property type="project" value="UniProtKB-SubCell"/>
</dbReference>
<dbReference type="Pfam" id="PF01094">
    <property type="entry name" value="ANF_receptor"/>
    <property type="match status" value="1"/>
</dbReference>
<organism evidence="9 10">
    <name type="scientific">Mycetomoellerius zeteki</name>
    <dbReference type="NCBI Taxonomy" id="64791"/>
    <lineage>
        <taxon>Eukaryota</taxon>
        <taxon>Metazoa</taxon>
        <taxon>Ecdysozoa</taxon>
        <taxon>Arthropoda</taxon>
        <taxon>Hexapoda</taxon>
        <taxon>Insecta</taxon>
        <taxon>Pterygota</taxon>
        <taxon>Neoptera</taxon>
        <taxon>Endopterygota</taxon>
        <taxon>Hymenoptera</taxon>
        <taxon>Apocrita</taxon>
        <taxon>Aculeata</taxon>
        <taxon>Formicoidea</taxon>
        <taxon>Formicidae</taxon>
        <taxon>Myrmicinae</taxon>
        <taxon>Mycetomoellerius</taxon>
    </lineage>
</organism>
<sequence>MGVSRTWYVILVVIAACTCGARTECGETVQISFLTSVHDDPSCTKLSPKGVTLYEAAKLFVETHNNKTDGFEIEITIVDTCGSITGALKAMMKALVWADVNCLHPPYYLGIIGPDTTTNIEAIHKVTSILKVPHIIKKLSISPYLHFLTEESNYLVEGILKMIEILKWKSFTLVTKVDDENDDDVQNITKKLMVNAIANNLCVIIHDNDKEDYTSHIVHIGKPEEKFFNELKNATILIISEGNLKDYLNYIDSTNTILLLEDSRNVINGLQWKVENSQWWAPDNGLGRYDAEELKRVRWLENAIKIYVKALSALCKNKKCNNQINPLDWNHMVSNMLMTHNKESEAAPKFLNLFMKKKTGNLERLGDIIIHQNKTKVYWDKSKMDEKEKNVTEKTEKNHGAPRSNNNISYMFRELLKKEDERQSGCATAVKEIKVQETDNEATQVLVSGMSDNEWWTMVCIVSGVGIAMFLVGIIAVYVIYTNVRGPKCAKNKNHLDRDTSLRRMSNDRELPTTITTRNQRMLRSPQRSSSSRSTISEKSV</sequence>
<evidence type="ECO:0000256" key="2">
    <source>
        <dbReference type="ARBA" id="ARBA00022692"/>
    </source>
</evidence>
<feature type="chain" id="PRO_5007591753" description="Receptor ligand binding region domain-containing protein" evidence="7">
    <location>
        <begin position="24"/>
        <end position="541"/>
    </location>
</feature>
<feature type="signal peptide" evidence="7">
    <location>
        <begin position="1"/>
        <end position="23"/>
    </location>
</feature>
<dbReference type="AlphaFoldDB" id="A0A151X9D1"/>
<evidence type="ECO:0000313" key="9">
    <source>
        <dbReference type="EMBL" id="KYQ56920.1"/>
    </source>
</evidence>
<evidence type="ECO:0000256" key="7">
    <source>
        <dbReference type="SAM" id="SignalP"/>
    </source>
</evidence>
<dbReference type="EMBL" id="KQ982383">
    <property type="protein sequence ID" value="KYQ56920.1"/>
    <property type="molecule type" value="Genomic_DNA"/>
</dbReference>
<gene>
    <name evidence="9" type="ORF">ALC60_04124</name>
</gene>
<dbReference type="InterPro" id="IPR028082">
    <property type="entry name" value="Peripla_BP_I"/>
</dbReference>
<feature type="transmembrane region" description="Helical" evidence="6">
    <location>
        <begin position="455"/>
        <end position="481"/>
    </location>
</feature>
<feature type="compositionally biased region" description="Basic and acidic residues" evidence="5">
    <location>
        <begin position="385"/>
        <end position="399"/>
    </location>
</feature>
<feature type="compositionally biased region" description="Low complexity" evidence="5">
    <location>
        <begin position="522"/>
        <end position="541"/>
    </location>
</feature>
<evidence type="ECO:0000259" key="8">
    <source>
        <dbReference type="Pfam" id="PF01094"/>
    </source>
</evidence>
<evidence type="ECO:0000313" key="10">
    <source>
        <dbReference type="Proteomes" id="UP000075809"/>
    </source>
</evidence>
<comment type="subcellular location">
    <subcellularLocation>
        <location evidence="1">Membrane</location>
    </subcellularLocation>
</comment>
<protein>
    <recommendedName>
        <fullName evidence="8">Receptor ligand binding region domain-containing protein</fullName>
    </recommendedName>
</protein>
<evidence type="ECO:0000256" key="4">
    <source>
        <dbReference type="ARBA" id="ARBA00023136"/>
    </source>
</evidence>
<dbReference type="Proteomes" id="UP000075809">
    <property type="component" value="Unassembled WGS sequence"/>
</dbReference>
<keyword evidence="3 6" id="KW-1133">Transmembrane helix</keyword>
<evidence type="ECO:0000256" key="1">
    <source>
        <dbReference type="ARBA" id="ARBA00004370"/>
    </source>
</evidence>
<evidence type="ECO:0000256" key="5">
    <source>
        <dbReference type="SAM" id="MobiDB-lite"/>
    </source>
</evidence>
<evidence type="ECO:0000256" key="3">
    <source>
        <dbReference type="ARBA" id="ARBA00022989"/>
    </source>
</evidence>
<dbReference type="KEGG" id="mzt:108721313"/>
<name>A0A151X9D1_9HYME</name>